<evidence type="ECO:0008006" key="3">
    <source>
        <dbReference type="Google" id="ProtNLM"/>
    </source>
</evidence>
<dbReference type="OrthoDB" id="2863717at2759"/>
<reference evidence="1" key="1">
    <citation type="submission" date="2020-05" db="EMBL/GenBank/DDBJ databases">
        <title>Mycena genomes resolve the evolution of fungal bioluminescence.</title>
        <authorList>
            <person name="Tsai I.J."/>
        </authorList>
    </citation>
    <scope>NUCLEOTIDE SEQUENCE</scope>
    <source>
        <strain evidence="1">110903Hualien_Pintung</strain>
    </source>
</reference>
<accession>A0A8H6SVZ1</accession>
<protein>
    <recommendedName>
        <fullName evidence="3">F-box domain-containing protein</fullName>
    </recommendedName>
</protein>
<evidence type="ECO:0000313" key="2">
    <source>
        <dbReference type="Proteomes" id="UP000613580"/>
    </source>
</evidence>
<organism evidence="1 2">
    <name type="scientific">Mycena chlorophos</name>
    <name type="common">Agaric fungus</name>
    <name type="synonym">Agaricus chlorophos</name>
    <dbReference type="NCBI Taxonomy" id="658473"/>
    <lineage>
        <taxon>Eukaryota</taxon>
        <taxon>Fungi</taxon>
        <taxon>Dikarya</taxon>
        <taxon>Basidiomycota</taxon>
        <taxon>Agaricomycotina</taxon>
        <taxon>Agaricomycetes</taxon>
        <taxon>Agaricomycetidae</taxon>
        <taxon>Agaricales</taxon>
        <taxon>Marasmiineae</taxon>
        <taxon>Mycenaceae</taxon>
        <taxon>Mycena</taxon>
    </lineage>
</organism>
<comment type="caution">
    <text evidence="1">The sequence shown here is derived from an EMBL/GenBank/DDBJ whole genome shotgun (WGS) entry which is preliminary data.</text>
</comment>
<evidence type="ECO:0000313" key="1">
    <source>
        <dbReference type="EMBL" id="KAF7305681.1"/>
    </source>
</evidence>
<dbReference type="EMBL" id="JACAZE010000010">
    <property type="protein sequence ID" value="KAF7305681.1"/>
    <property type="molecule type" value="Genomic_DNA"/>
</dbReference>
<sequence length="511" mass="57504">MLELGSEIWLAILRELPKNTLPEVSLVNRAFATLCRQILFVEYDFHPYYTEPYGDNDAPLLPEPQEIERFKERIGFWASEPIAPLVRRCRISPWSHQENRTFVASTEPYMLMSAFFAQLPKLAKLTHLTLFKIRLPSADMFALCELPSLCSLVVKRVEVLPGEEAQHDAKLHVKAFALEDAHEDRFGLRQWLPLLHPSSVQDLSLQCDVQNVLKLVPDFPSTKNLQFRMKLSDSTAIKDAITFLRHFPALVTVKLTQGSVAGTGRRLSSNYNKFILQTPTLESALVPFQLVPSLLQPTGPAALTDLSIGECGAKLFQAILKKGSVGERIRRLSVQFVETVGGKGEEDAFGNVKLKASSVSIAVLGASLAFFPNLTTLDIKINSTIEPCCETNDLPIKLFNKLATMADLPLRMQTFIVRWVFSYDDPSDCDTIHNASKSSLVFIRTQLVDRYPSLRYLMLDGDMFLYRWTRNIKTGLVLEKWCDDFDGIGGTEAVRREVVELHGLSARPLES</sequence>
<name>A0A8H6SVZ1_MYCCL</name>
<dbReference type="AlphaFoldDB" id="A0A8H6SVZ1"/>
<keyword evidence="2" id="KW-1185">Reference proteome</keyword>
<proteinExistence type="predicted"/>
<dbReference type="Proteomes" id="UP000613580">
    <property type="component" value="Unassembled WGS sequence"/>
</dbReference>
<gene>
    <name evidence="1" type="ORF">HMN09_00821800</name>
</gene>